<sequence>MGEQQHQQPAIFLAPPSIIFSFPAAPTMTSNSMEMDNVYEIRGSSSDAGVFSSDLKEFASLIEGRAYTSEVQKIYMAMRLTMELRSKIKASILSAFLNYVFPSGSEFHTRLSSYLPHGKACSSVSIVLQKSKYSITVDVLASGLYFYYSLSFELADDLSYIQGNFSLPTITCLLYTRVPQYTIISLVRLWILRSWDYRITLTCKSPYNMILHINSISKEVRLSPMNR</sequence>
<dbReference type="STRING" id="4081.A0A3Q7J9Q8"/>
<dbReference type="Proteomes" id="UP000004994">
    <property type="component" value="Chromosome 10"/>
</dbReference>
<reference evidence="1" key="1">
    <citation type="journal article" date="2012" name="Nature">
        <title>The tomato genome sequence provides insights into fleshy fruit evolution.</title>
        <authorList>
            <consortium name="Tomato Genome Consortium"/>
        </authorList>
    </citation>
    <scope>NUCLEOTIDE SEQUENCE [LARGE SCALE GENOMIC DNA]</scope>
    <source>
        <strain evidence="1">cv. Heinz 1706</strain>
    </source>
</reference>
<evidence type="ECO:0000313" key="1">
    <source>
        <dbReference type="EnsemblPlants" id="Solyc10g044990.2.1"/>
    </source>
</evidence>
<keyword evidence="2" id="KW-1185">Reference proteome</keyword>
<accession>A0A3Q7J9Q8</accession>
<reference evidence="1" key="2">
    <citation type="submission" date="2019-01" db="UniProtKB">
        <authorList>
            <consortium name="EnsemblPlants"/>
        </authorList>
    </citation>
    <scope>IDENTIFICATION</scope>
    <source>
        <strain evidence="1">cv. Heinz 1706</strain>
    </source>
</reference>
<dbReference type="Gramene" id="Solyc10g044990.2.1">
    <property type="protein sequence ID" value="Solyc10g044990.2.1"/>
    <property type="gene ID" value="Solyc10g044990.2"/>
</dbReference>
<protein>
    <submittedName>
        <fullName evidence="1">Uncharacterized protein</fullName>
    </submittedName>
</protein>
<proteinExistence type="predicted"/>
<name>A0A3Q7J9Q8_SOLLC</name>
<dbReference type="EnsemblPlants" id="Solyc10g044990.2.1">
    <property type="protein sequence ID" value="Solyc10g044990.2.1"/>
    <property type="gene ID" value="Solyc10g044990.2"/>
</dbReference>
<organism evidence="1">
    <name type="scientific">Solanum lycopersicum</name>
    <name type="common">Tomato</name>
    <name type="synonym">Lycopersicon esculentum</name>
    <dbReference type="NCBI Taxonomy" id="4081"/>
    <lineage>
        <taxon>Eukaryota</taxon>
        <taxon>Viridiplantae</taxon>
        <taxon>Streptophyta</taxon>
        <taxon>Embryophyta</taxon>
        <taxon>Tracheophyta</taxon>
        <taxon>Spermatophyta</taxon>
        <taxon>Magnoliopsida</taxon>
        <taxon>eudicotyledons</taxon>
        <taxon>Gunneridae</taxon>
        <taxon>Pentapetalae</taxon>
        <taxon>asterids</taxon>
        <taxon>lamiids</taxon>
        <taxon>Solanales</taxon>
        <taxon>Solanaceae</taxon>
        <taxon>Solanoideae</taxon>
        <taxon>Solaneae</taxon>
        <taxon>Solanum</taxon>
        <taxon>Solanum subgen. Lycopersicon</taxon>
    </lineage>
</organism>
<dbReference type="InParanoid" id="A0A3Q7J9Q8"/>
<dbReference type="AlphaFoldDB" id="A0A3Q7J9Q8"/>
<evidence type="ECO:0000313" key="2">
    <source>
        <dbReference type="Proteomes" id="UP000004994"/>
    </source>
</evidence>